<proteinExistence type="predicted"/>
<sequence length="186" mass="20598">MHAQVPVLIIIGPVGIGKSSTADALSEVLEYDHGLPHAVVDLDHVRRGFPPPQDDPFNKELGFNNLAAVWSNYRSHGAKCLIIPSVMESQEDLNKIRRSVPGAELFLVRLVASLDVNHARIRGREKTAESLNWHLRRSTQLAAELAVKKLEHVVVDAETKPPSEIAREIIRKWGIAEWHGSMGKGS</sequence>
<dbReference type="Proteomes" id="UP000670947">
    <property type="component" value="Unassembled WGS sequence"/>
</dbReference>
<name>A0ABS3W5Q8_9BACL</name>
<organism evidence="1 2">
    <name type="scientific">Paenibacillus artemisiicola</name>
    <dbReference type="NCBI Taxonomy" id="1172618"/>
    <lineage>
        <taxon>Bacteria</taxon>
        <taxon>Bacillati</taxon>
        <taxon>Bacillota</taxon>
        <taxon>Bacilli</taxon>
        <taxon>Bacillales</taxon>
        <taxon>Paenibacillaceae</taxon>
        <taxon>Paenibacillus</taxon>
    </lineage>
</organism>
<dbReference type="RefSeq" id="WP_208846635.1">
    <property type="nucleotide sequence ID" value="NZ_JAGGDJ010000002.1"/>
</dbReference>
<accession>A0ABS3W5Q8</accession>
<gene>
    <name evidence="1" type="ORF">I8J29_05410</name>
</gene>
<protein>
    <submittedName>
        <fullName evidence="1">Uncharacterized protein</fullName>
    </submittedName>
</protein>
<dbReference type="Gene3D" id="3.40.50.300">
    <property type="entry name" value="P-loop containing nucleotide triphosphate hydrolases"/>
    <property type="match status" value="1"/>
</dbReference>
<reference evidence="1 2" key="1">
    <citation type="submission" date="2021-03" db="EMBL/GenBank/DDBJ databases">
        <title>Paenibacillus artemisicola MWE-103 whole genome sequence.</title>
        <authorList>
            <person name="Ham Y.J."/>
        </authorList>
    </citation>
    <scope>NUCLEOTIDE SEQUENCE [LARGE SCALE GENOMIC DNA]</scope>
    <source>
        <strain evidence="1 2">MWE-103</strain>
    </source>
</reference>
<keyword evidence="2" id="KW-1185">Reference proteome</keyword>
<dbReference type="SUPFAM" id="SSF52540">
    <property type="entry name" value="P-loop containing nucleoside triphosphate hydrolases"/>
    <property type="match status" value="1"/>
</dbReference>
<comment type="caution">
    <text evidence="1">The sequence shown here is derived from an EMBL/GenBank/DDBJ whole genome shotgun (WGS) entry which is preliminary data.</text>
</comment>
<evidence type="ECO:0000313" key="2">
    <source>
        <dbReference type="Proteomes" id="UP000670947"/>
    </source>
</evidence>
<dbReference type="EMBL" id="JAGGDJ010000002">
    <property type="protein sequence ID" value="MBO7743623.1"/>
    <property type="molecule type" value="Genomic_DNA"/>
</dbReference>
<dbReference type="InterPro" id="IPR027417">
    <property type="entry name" value="P-loop_NTPase"/>
</dbReference>
<evidence type="ECO:0000313" key="1">
    <source>
        <dbReference type="EMBL" id="MBO7743623.1"/>
    </source>
</evidence>